<dbReference type="CDD" id="cd00063">
    <property type="entry name" value="FN3"/>
    <property type="match status" value="1"/>
</dbReference>
<dbReference type="Proteomes" id="UP000190814">
    <property type="component" value="Unassembled WGS sequence"/>
</dbReference>
<dbReference type="GO" id="GO:0031218">
    <property type="term" value="F:arabinogalactan endo-1,4-beta-galactosidase activity"/>
    <property type="evidence" value="ECO:0007669"/>
    <property type="project" value="UniProtKB-EC"/>
</dbReference>
<dbReference type="STRING" id="39495.SAMN02745111_00149"/>
<name>A0A1T4V4V5_9FIRM</name>
<keyword evidence="4" id="KW-0732">Signal</keyword>
<evidence type="ECO:0000256" key="1">
    <source>
        <dbReference type="ARBA" id="ARBA00010687"/>
    </source>
</evidence>
<dbReference type="InterPro" id="IPR026906">
    <property type="entry name" value="LRR_5"/>
</dbReference>
<gene>
    <name evidence="6" type="ORF">SAMN02745111_00149</name>
</gene>
<organism evidence="6 7">
    <name type="scientific">Eubacterium uniforme</name>
    <dbReference type="NCBI Taxonomy" id="39495"/>
    <lineage>
        <taxon>Bacteria</taxon>
        <taxon>Bacillati</taxon>
        <taxon>Bacillota</taxon>
        <taxon>Clostridia</taxon>
        <taxon>Eubacteriales</taxon>
        <taxon>Eubacteriaceae</taxon>
        <taxon>Eubacterium</taxon>
    </lineage>
</organism>
<dbReference type="Pfam" id="PF13306">
    <property type="entry name" value="LRR_5"/>
    <property type="match status" value="1"/>
</dbReference>
<feature type="domain" description="Bacterial Ig-like" evidence="5">
    <location>
        <begin position="445"/>
        <end position="505"/>
    </location>
</feature>
<keyword evidence="3 4" id="KW-0326">Glycosidase</keyword>
<protein>
    <recommendedName>
        <fullName evidence="4">Arabinogalactan endo-beta-1,4-galactanase</fullName>
        <ecNumber evidence="4">3.2.1.89</ecNumber>
    </recommendedName>
</protein>
<evidence type="ECO:0000256" key="2">
    <source>
        <dbReference type="ARBA" id="ARBA00022801"/>
    </source>
</evidence>
<dbReference type="PANTHER" id="PTHR34983">
    <property type="entry name" value="ARABINOGALACTAN ENDO-BETA-1,4-GALACTANASE A"/>
    <property type="match status" value="1"/>
</dbReference>
<dbReference type="InterPro" id="IPR011081">
    <property type="entry name" value="Big_4"/>
</dbReference>
<accession>A0A1T4V4V5</accession>
<comment type="catalytic activity">
    <reaction evidence="4">
        <text>The enzyme specifically hydrolyzes (1-&gt;4)-beta-D-galactosidic linkages in type I arabinogalactans.</text>
        <dbReference type="EC" id="3.2.1.89"/>
    </reaction>
</comment>
<dbReference type="InterPro" id="IPR003961">
    <property type="entry name" value="FN3_dom"/>
</dbReference>
<dbReference type="InterPro" id="IPR013783">
    <property type="entry name" value="Ig-like_fold"/>
</dbReference>
<dbReference type="InterPro" id="IPR036116">
    <property type="entry name" value="FN3_sf"/>
</dbReference>
<evidence type="ECO:0000256" key="4">
    <source>
        <dbReference type="RuleBase" id="RU361192"/>
    </source>
</evidence>
<dbReference type="OrthoDB" id="9768786at2"/>
<evidence type="ECO:0000313" key="6">
    <source>
        <dbReference type="EMBL" id="SKA59998.1"/>
    </source>
</evidence>
<dbReference type="SUPFAM" id="SSF51445">
    <property type="entry name" value="(Trans)glycosidases"/>
    <property type="match status" value="1"/>
</dbReference>
<evidence type="ECO:0000313" key="7">
    <source>
        <dbReference type="Proteomes" id="UP000190814"/>
    </source>
</evidence>
<dbReference type="InterPro" id="IPR017853">
    <property type="entry name" value="GH"/>
</dbReference>
<dbReference type="EC" id="3.2.1.89" evidence="4"/>
<dbReference type="Gene3D" id="2.60.40.10">
    <property type="entry name" value="Immunoglobulins"/>
    <property type="match status" value="1"/>
</dbReference>
<dbReference type="GO" id="GO:0045490">
    <property type="term" value="P:pectin catabolic process"/>
    <property type="evidence" value="ECO:0007669"/>
    <property type="project" value="TreeGrafter"/>
</dbReference>
<feature type="chain" id="PRO_5011818392" description="Arabinogalactan endo-beta-1,4-galactanase" evidence="4">
    <location>
        <begin position="34"/>
        <end position="1475"/>
    </location>
</feature>
<dbReference type="Pfam" id="PF07532">
    <property type="entry name" value="Big_4"/>
    <property type="match status" value="2"/>
</dbReference>
<feature type="signal peptide" evidence="4">
    <location>
        <begin position="1"/>
        <end position="33"/>
    </location>
</feature>
<dbReference type="InterPro" id="IPR032675">
    <property type="entry name" value="LRR_dom_sf"/>
</dbReference>
<keyword evidence="7" id="KW-1185">Reference proteome</keyword>
<sequence>MVRKRLKKTVLSIAMSMAMVTSLIPGDIDYAYAADNFDESGRYISNLPVEKVDGLSEDFYMGADVSSAQALIDAGVRYVNVDGKEEDLYKLMADAGINYVRLRLWNDPYLAGETEKTVGNSYGAGVCDINYVKKMALAAKEAGLNVLLDFHYSDFWADPGKQTRPKAWKNLSKDEVIDEIYNFTYDSLTTLKDAGATNIKMIQVGNETTSGICGFSWSDEYFYKAFASGCNALRQYNIDNETDIKSVIHYTNEAHFNYKDVVQGMIDHNVDFDVFGSSFYPEWGSHGDIDGICANLEGATKVVNPKTGKNIQVMIAEVGYRYTGNTSDENGVYAKYGQSEEGMSIFLRDLIARVSEIGGIGVFYWEPAWVDVGLGYNETGTGWASDNAKEYDEGAKNGGGKCATTDLALFKAAGGLNIKAMEALNVFKYVYKGTTSALDIKNFAPIILEVDKDSVFNKDSMPEEVEIELKSLNMLKKDVEWNEDEIALVDTSKISDYTIEGTVDGFGTVYATVEVVDKSIVCVDNVNVGIGFAEEIKLPSKVKAVVNGGKTINADVSWNADELASINTCVEGEYVVTGKVDGYDGDVYAYVTIAPGIVSDELVKNGSFENPNINKSRNIDNWVTTSTVGNSETKPIYSEARTSDAKDANHKLSIWTDGFNNYDVDCYQEIDISNQGSGMYLVSCYEFGNVNNVNLYVKDGDNTSEIKNSIKLDPCSSYQKFEFYVNITNSSKLTVGVNATNVLKNEWSNIDVVSVKYCGKGQNLSGKDLLEYRVALAEYDIANNNVTQNNDSLSNAIVNAKTVLNNDEASTTDVNNAITLLDNACDESEFKVDVIESVGGNVVADKANAKPGNKVKLNISTDSKYSLVKVNVIDSNNKIVEVTNNEFIMPKAAVKVKTEFNMNEENYLSSIFRAYYGGEGKIALAFAKDIDGVEKDLTINGKSAYYMNDDLSYGENWYKLRINGTYGKFDIYEVVNGETNLLYSANDSDFHDIVSSKTPYYHDGSLFANSDEVMKDVRKIKFTFYVYGLGRDEISLMFGTTVKNAGDSFTIKGWDGKKFYVMKDASDDLGEGWYKLEFSTMDGGFQIYDTSKGHTEDTVSWLVNIGLDGGTELYDEIVKGSVYYVLSDGKLYSNPADTGKFVYGTLDKPNVTISSSTKENTYVINWNKVENATEYEVQVGGNTVATVKGDVLSYEVVASYAGSNRINVIAKANGYNNGKSASVTVHVPDRIVSASAERLSDTKAKLSWVFTSGGEGDGYEIYARKGNEAYNKIDTKPIATTSVDINVDNVNTYNFKVVPYYDNGFGRVYGSSKECVLNPGSLNAEVTTGPKENEVITDKTYKYKVTKSAKSDGTFGEVSILGAKKKTVKSVKIAAIVKINGYSYKVTSIGKNAFKKYKKLTSVVIGENVKSVGSKAFFNCKKLKKITIKSKVITKFGKSCFKGIKKKAKFKVPKANKKAYKKKIKKTGAKKPVVK</sequence>
<feature type="domain" description="Bacterial Ig-like" evidence="5">
    <location>
        <begin position="524"/>
        <end position="583"/>
    </location>
</feature>
<evidence type="ECO:0000259" key="5">
    <source>
        <dbReference type="Pfam" id="PF07532"/>
    </source>
</evidence>
<dbReference type="SUPFAM" id="SSF49265">
    <property type="entry name" value="Fibronectin type III"/>
    <property type="match status" value="1"/>
</dbReference>
<dbReference type="Gene3D" id="3.20.20.80">
    <property type="entry name" value="Glycosidases"/>
    <property type="match status" value="1"/>
</dbReference>
<keyword evidence="2 4" id="KW-0378">Hydrolase</keyword>
<comment type="similarity">
    <text evidence="1 4">Belongs to the glycosyl hydrolase 53 family.</text>
</comment>
<dbReference type="EMBL" id="FUXZ01000002">
    <property type="protein sequence ID" value="SKA59998.1"/>
    <property type="molecule type" value="Genomic_DNA"/>
</dbReference>
<proteinExistence type="inferred from homology"/>
<dbReference type="GO" id="GO:0015926">
    <property type="term" value="F:glucosidase activity"/>
    <property type="evidence" value="ECO:0007669"/>
    <property type="project" value="InterPro"/>
</dbReference>
<reference evidence="6 7" key="1">
    <citation type="submission" date="2017-02" db="EMBL/GenBank/DDBJ databases">
        <authorList>
            <person name="Peterson S.W."/>
        </authorList>
    </citation>
    <scope>NUCLEOTIDE SEQUENCE [LARGE SCALE GENOMIC DNA]</scope>
    <source>
        <strain evidence="6 7">ATCC 35992</strain>
    </source>
</reference>
<dbReference type="InterPro" id="IPR011683">
    <property type="entry name" value="Glyco_hydro_53"/>
</dbReference>
<evidence type="ECO:0000256" key="3">
    <source>
        <dbReference type="ARBA" id="ARBA00023295"/>
    </source>
</evidence>
<dbReference type="Pfam" id="PF07745">
    <property type="entry name" value="Glyco_hydro_53"/>
    <property type="match status" value="1"/>
</dbReference>
<dbReference type="PANTHER" id="PTHR34983:SF2">
    <property type="entry name" value="ENDO-BETA-1,4-GALACTANASE"/>
    <property type="match status" value="1"/>
</dbReference>
<dbReference type="Gene3D" id="3.80.10.10">
    <property type="entry name" value="Ribonuclease Inhibitor"/>
    <property type="match status" value="1"/>
</dbReference>
<dbReference type="RefSeq" id="WP_159444239.1">
    <property type="nucleotide sequence ID" value="NZ_FUXZ01000002.1"/>
</dbReference>